<evidence type="ECO:0000256" key="1">
    <source>
        <dbReference type="SAM" id="Phobius"/>
    </source>
</evidence>
<keyword evidence="1" id="KW-1133">Transmembrane helix</keyword>
<evidence type="ECO:0000313" key="3">
    <source>
        <dbReference type="Proteomes" id="UP000230233"/>
    </source>
</evidence>
<dbReference type="EMBL" id="PDUG01000003">
    <property type="protein sequence ID" value="PIC40983.1"/>
    <property type="molecule type" value="Genomic_DNA"/>
</dbReference>
<keyword evidence="1" id="KW-0812">Transmembrane</keyword>
<dbReference type="PANTHER" id="PTHR32525">
    <property type="entry name" value="PROTEIN-TYROSINE-PHOSPHATASE"/>
    <property type="match status" value="1"/>
</dbReference>
<accession>A0A2G5UNF9</accession>
<dbReference type="PANTHER" id="PTHR32525:SF0">
    <property type="entry name" value="DOMAIN OF UNKNOWN FUNCTION WSN DOMAIN-CONTAINING PROTEIN-RELATED"/>
    <property type="match status" value="1"/>
</dbReference>
<protein>
    <recommendedName>
        <fullName evidence="4">Domain of unknown function WSN domain-containing protein</fullName>
    </recommendedName>
</protein>
<dbReference type="Proteomes" id="UP000230233">
    <property type="component" value="Chromosome III"/>
</dbReference>
<keyword evidence="3" id="KW-1185">Reference proteome</keyword>
<gene>
    <name evidence="2" type="primary">Cnig_chr_III.g8559</name>
    <name evidence="2" type="ORF">B9Z55_008559</name>
</gene>
<reference evidence="3" key="1">
    <citation type="submission" date="2017-10" db="EMBL/GenBank/DDBJ databases">
        <title>Rapid genome shrinkage in a self-fertile nematode reveals novel sperm competition proteins.</title>
        <authorList>
            <person name="Yin D."/>
            <person name="Schwarz E.M."/>
            <person name="Thomas C.G."/>
            <person name="Felde R.L."/>
            <person name="Korf I.F."/>
            <person name="Cutter A.D."/>
            <person name="Schartner C.M."/>
            <person name="Ralston E.J."/>
            <person name="Meyer B.J."/>
            <person name="Haag E.S."/>
        </authorList>
    </citation>
    <scope>NUCLEOTIDE SEQUENCE [LARGE SCALE GENOMIC DNA]</scope>
    <source>
        <strain evidence="3">JU1422</strain>
    </source>
</reference>
<feature type="transmembrane region" description="Helical" evidence="1">
    <location>
        <begin position="535"/>
        <end position="559"/>
    </location>
</feature>
<sequence length="578" mass="64494">MYYDSYNDSRASESLGKQMTAVGTVGSSAESRRSEVENLNQLFLSRDHRSGNRVLLHSSGLSNGFSDVEKIFEDLKDPWIQDADDGQSEVLYKALDPVRSVEKKCRMVDGPIRSKDARDLMNQLNFEVSGLAGLSQLTTIAPKLLDIVKPIENINIGPDTKGFSKFHGSMVELSSKLKAIDRVFEVTFSLRKTKMQDLDQLLLLTEKQSDRTKYPDKLRELKASKEYQDLVVLVESLSPTLSIMKGDQSIEEAAGEVVDHNNEIVPFIQDSTRFLSVLKKLQNIDELKLVPVAIDLIRKYRSMNVQNFNPVATSLVKFKSALDDLQKSVNHLKGANPDNNPLATLPNVQKDSLNIGSSTRVMRSIRLAAESKPTLVQAQMDVVRSEMVVLTDPEDVANLNKLLSLGPILDKFNKEVNGVKSSAVDSSSSDLASLDMSLGLKVKGISIDFSAISKSLDELLETSQRKDELQEVKKTVDSLDSLGLDYAKHQTAIKASKSALESMDSFFAQLKTAQTSGVNTTTQDFFNDESIFENIWFIISLVFLLLLFSVIIVFLVMWFRMKKKKEQKPMTESKANKV</sequence>
<keyword evidence="1" id="KW-0472">Membrane</keyword>
<comment type="caution">
    <text evidence="2">The sequence shown here is derived from an EMBL/GenBank/DDBJ whole genome shotgun (WGS) entry which is preliminary data.</text>
</comment>
<name>A0A2G5UNF9_9PELO</name>
<evidence type="ECO:0008006" key="4">
    <source>
        <dbReference type="Google" id="ProtNLM"/>
    </source>
</evidence>
<evidence type="ECO:0000313" key="2">
    <source>
        <dbReference type="EMBL" id="PIC40983.1"/>
    </source>
</evidence>
<organism evidence="2 3">
    <name type="scientific">Caenorhabditis nigoni</name>
    <dbReference type="NCBI Taxonomy" id="1611254"/>
    <lineage>
        <taxon>Eukaryota</taxon>
        <taxon>Metazoa</taxon>
        <taxon>Ecdysozoa</taxon>
        <taxon>Nematoda</taxon>
        <taxon>Chromadorea</taxon>
        <taxon>Rhabditida</taxon>
        <taxon>Rhabditina</taxon>
        <taxon>Rhabditomorpha</taxon>
        <taxon>Rhabditoidea</taxon>
        <taxon>Rhabditidae</taxon>
        <taxon>Peloderinae</taxon>
        <taxon>Caenorhabditis</taxon>
    </lineage>
</organism>
<proteinExistence type="predicted"/>
<dbReference type="AlphaFoldDB" id="A0A2G5UNF9"/>
<dbReference type="OrthoDB" id="5842271at2759"/>
<dbReference type="STRING" id="1611254.A0A2G5UNF9"/>